<evidence type="ECO:0000313" key="1">
    <source>
        <dbReference type="EMBL" id="RSH82583.1"/>
    </source>
</evidence>
<accession>A0A427XUS0</accession>
<name>A0A427XUS0_9TREE</name>
<dbReference type="EMBL" id="RSCE01000005">
    <property type="protein sequence ID" value="RSH82583.1"/>
    <property type="molecule type" value="Genomic_DNA"/>
</dbReference>
<dbReference type="RefSeq" id="XP_028476815.1">
    <property type="nucleotide sequence ID" value="XM_028622922.1"/>
</dbReference>
<evidence type="ECO:0000313" key="2">
    <source>
        <dbReference type="Proteomes" id="UP000279236"/>
    </source>
</evidence>
<comment type="caution">
    <text evidence="1">The sequence shown here is derived from an EMBL/GenBank/DDBJ whole genome shotgun (WGS) entry which is preliminary data.</text>
</comment>
<organism evidence="1 2">
    <name type="scientific">Apiotrichum porosum</name>
    <dbReference type="NCBI Taxonomy" id="105984"/>
    <lineage>
        <taxon>Eukaryota</taxon>
        <taxon>Fungi</taxon>
        <taxon>Dikarya</taxon>
        <taxon>Basidiomycota</taxon>
        <taxon>Agaricomycotina</taxon>
        <taxon>Tremellomycetes</taxon>
        <taxon>Trichosporonales</taxon>
        <taxon>Trichosporonaceae</taxon>
        <taxon>Apiotrichum</taxon>
    </lineage>
</organism>
<dbReference type="OrthoDB" id="10684093at2759"/>
<reference evidence="1 2" key="1">
    <citation type="submission" date="2018-11" db="EMBL/GenBank/DDBJ databases">
        <title>Genome sequence of Apiotrichum porosum DSM 27194.</title>
        <authorList>
            <person name="Aliyu H."/>
            <person name="Gorte O."/>
            <person name="Ochsenreither K."/>
        </authorList>
    </citation>
    <scope>NUCLEOTIDE SEQUENCE [LARGE SCALE GENOMIC DNA]</scope>
    <source>
        <strain evidence="1 2">DSM 27194</strain>
    </source>
</reference>
<dbReference type="Proteomes" id="UP000279236">
    <property type="component" value="Unassembled WGS sequence"/>
</dbReference>
<proteinExistence type="predicted"/>
<gene>
    <name evidence="1" type="ORF">EHS24_007566</name>
</gene>
<dbReference type="AlphaFoldDB" id="A0A427XUS0"/>
<dbReference type="GeneID" id="39592109"/>
<protein>
    <submittedName>
        <fullName evidence="1">Uncharacterized protein</fullName>
    </submittedName>
</protein>
<keyword evidence="2" id="KW-1185">Reference proteome</keyword>
<sequence>MQVFSSMGGELHVPEWGPLFTLPLCPFTLGGDGFHLTRAVQLADAHLGQQDQTLNAKLWGLFPWDDIDTTKGILTARFKKSEREDTEKSQMLLHGTYATFGAKMKACAPPHERARLGWNMTYLDVLMDTLHVHGFLDSPTPTAMGKVEAAKWRAIFTNSGGKGKNANTTLPDNYGQGWVHPRDRKRNKAVEPIKSVVKRVQEKKDIVTKALFDTGNYIAAAREYCKLLLELYPWAATPLIFTNQQAFSTGIAQLESDLWAKLGLTAIKIGRLTDFNEWYAHALDCGEAILNARYTTRNALSRAGFSELYPAFTAHTQFSTRSTACPAVMCINSYILGHSYAVGDKGDGAWAHKNCHETHACNDKTQHHGSEVLDTKLPKAIMMPRGPNGPLVLKTDFSVND</sequence>